<protein>
    <submittedName>
        <fullName evidence="3">Coiled-coil domain-containing protein</fullName>
    </submittedName>
</protein>
<gene>
    <name evidence="3" type="ORF">ACFQ3W_06950</name>
</gene>
<dbReference type="EMBL" id="JBHTLM010000004">
    <property type="protein sequence ID" value="MFD1176035.1"/>
    <property type="molecule type" value="Genomic_DNA"/>
</dbReference>
<keyword evidence="1" id="KW-0175">Coiled coil</keyword>
<name>A0ABW3RVW1_9BACL</name>
<proteinExistence type="predicted"/>
<evidence type="ECO:0000313" key="3">
    <source>
        <dbReference type="EMBL" id="MFD1176035.1"/>
    </source>
</evidence>
<feature type="chain" id="PRO_5046361423" evidence="2">
    <location>
        <begin position="20"/>
        <end position="360"/>
    </location>
</feature>
<keyword evidence="2" id="KW-0732">Signal</keyword>
<evidence type="ECO:0000256" key="2">
    <source>
        <dbReference type="SAM" id="SignalP"/>
    </source>
</evidence>
<dbReference type="RefSeq" id="WP_379318017.1">
    <property type="nucleotide sequence ID" value="NZ_JBHTLM010000004.1"/>
</dbReference>
<reference evidence="4" key="1">
    <citation type="journal article" date="2019" name="Int. J. Syst. Evol. Microbiol.">
        <title>The Global Catalogue of Microorganisms (GCM) 10K type strain sequencing project: providing services to taxonomists for standard genome sequencing and annotation.</title>
        <authorList>
            <consortium name="The Broad Institute Genomics Platform"/>
            <consortium name="The Broad Institute Genome Sequencing Center for Infectious Disease"/>
            <person name="Wu L."/>
            <person name="Ma J."/>
        </authorList>
    </citation>
    <scope>NUCLEOTIDE SEQUENCE [LARGE SCALE GENOMIC DNA]</scope>
    <source>
        <strain evidence="4">CCUG 59189</strain>
    </source>
</reference>
<evidence type="ECO:0000313" key="4">
    <source>
        <dbReference type="Proteomes" id="UP001597262"/>
    </source>
</evidence>
<feature type="coiled-coil region" evidence="1">
    <location>
        <begin position="45"/>
        <end position="86"/>
    </location>
</feature>
<feature type="coiled-coil region" evidence="1">
    <location>
        <begin position="133"/>
        <end position="177"/>
    </location>
</feature>
<comment type="caution">
    <text evidence="3">The sequence shown here is derived from an EMBL/GenBank/DDBJ whole genome shotgun (WGS) entry which is preliminary data.</text>
</comment>
<evidence type="ECO:0000256" key="1">
    <source>
        <dbReference type="SAM" id="Coils"/>
    </source>
</evidence>
<sequence>MRKIIMLLCLLLFLTAAYSYPQSIQAYTAPLTADEQHVLEQSLSIHEIDREIARIESQQNETERSISELSEQLEGKNEQIKDIREQAGARLRAYYMGEREDLLAALLSVGSLRDFISVLDYYELIMDRDRTVLNNYKTEYADLKKTKTKLESVSAELTQIKTNLQLQRNRVAALQEQVDTTLGHSTDPEKLMAMIEELTKYWENIGLYEVRRYFRALSTAMSDFSDFLDDHKDSLVSEKGGYRLEVREEDINAFLRDKNERLQDVSFEFGQDKIIVHGSREGLRLEVEGHYTVENEPENSITFHVDRLFINGFELPDTTRKELEEDFDLGFYPKKIVPFVEATEVDIAQGTLTVKLKLSF</sequence>
<dbReference type="Proteomes" id="UP001597262">
    <property type="component" value="Unassembled WGS sequence"/>
</dbReference>
<feature type="signal peptide" evidence="2">
    <location>
        <begin position="1"/>
        <end position="19"/>
    </location>
</feature>
<dbReference type="Gene3D" id="6.10.250.3150">
    <property type="match status" value="1"/>
</dbReference>
<keyword evidence="4" id="KW-1185">Reference proteome</keyword>
<accession>A0ABW3RVW1</accession>
<organism evidence="3 4">
    <name type="scientific">Paenibacillus puldeungensis</name>
    <dbReference type="NCBI Taxonomy" id="696536"/>
    <lineage>
        <taxon>Bacteria</taxon>
        <taxon>Bacillati</taxon>
        <taxon>Bacillota</taxon>
        <taxon>Bacilli</taxon>
        <taxon>Bacillales</taxon>
        <taxon>Paenibacillaceae</taxon>
        <taxon>Paenibacillus</taxon>
    </lineage>
</organism>